<comment type="function">
    <text evidence="4">Catalyzes the conversion of (8S)-3',8-cyclo-7,8-dihydroguanosine 5'-triphosphate to cyclic pyranopterin monophosphate (cPMP).</text>
</comment>
<name>A0ABU3B6F9_9GAMM</name>
<dbReference type="NCBIfam" id="TIGR00581">
    <property type="entry name" value="moaC"/>
    <property type="match status" value="1"/>
</dbReference>
<dbReference type="InterPro" id="IPR001453">
    <property type="entry name" value="MoaB/Mog_dom"/>
</dbReference>
<dbReference type="GO" id="GO:0061799">
    <property type="term" value="F:cyclic pyranopterin monophosphate synthase activity"/>
    <property type="evidence" value="ECO:0007669"/>
    <property type="project" value="UniProtKB-EC"/>
</dbReference>
<evidence type="ECO:0000259" key="5">
    <source>
        <dbReference type="SMART" id="SM00852"/>
    </source>
</evidence>
<dbReference type="Gene3D" id="3.30.70.640">
    <property type="entry name" value="Molybdopterin cofactor biosynthesis C (MoaC) domain"/>
    <property type="match status" value="1"/>
</dbReference>
<dbReference type="SUPFAM" id="SSF55040">
    <property type="entry name" value="Molybdenum cofactor biosynthesis protein C, MoaC"/>
    <property type="match status" value="1"/>
</dbReference>
<dbReference type="PANTHER" id="PTHR43232">
    <property type="entry name" value="MOLYBDENUM COFACTOR BIOSYNTHESIS PROTEIN B"/>
    <property type="match status" value="1"/>
</dbReference>
<evidence type="ECO:0000256" key="2">
    <source>
        <dbReference type="ARBA" id="ARBA00015262"/>
    </source>
</evidence>
<dbReference type="Proteomes" id="UP001259982">
    <property type="component" value="Unassembled WGS sequence"/>
</dbReference>
<feature type="domain" description="MoaB/Mog" evidence="5">
    <location>
        <begin position="150"/>
        <end position="289"/>
    </location>
</feature>
<dbReference type="Pfam" id="PF00994">
    <property type="entry name" value="MoCF_biosynth"/>
    <property type="match status" value="1"/>
</dbReference>
<sequence length="292" mass="30173">MKNVSAKPDTLRRAVAGAVLTLPADCIPLLAEARTDKGDALAAARIAGIMAGKRTSDIIPLCHPLPIHEVDVAFELRDTEVVITAHAETIGPTGVEMEALTAASVAGLTLYDMLKPHAGTNLSLDAIQLLGKQGGKSDHRRQTDQTLAAAILVVSSPATDEAVAESVRQRLTAAGMRIQPPLDVADDSDAIADAMRRQLADDADLVFTLGGIGAAESGHATRAVAALLDRPLPGLMETARAFGQRRAPYAMLADGAAGWAGTALLATLPGSSADADSYLDALLPGLIRALAD</sequence>
<dbReference type="EMBL" id="JAVRHY010000003">
    <property type="protein sequence ID" value="MDT0617715.1"/>
    <property type="molecule type" value="Genomic_DNA"/>
</dbReference>
<dbReference type="RefSeq" id="WP_311657596.1">
    <property type="nucleotide sequence ID" value="NZ_JAVRHY010000003.1"/>
</dbReference>
<dbReference type="SMART" id="SM00852">
    <property type="entry name" value="MoCF_biosynth"/>
    <property type="match status" value="1"/>
</dbReference>
<dbReference type="Gene3D" id="3.40.980.10">
    <property type="entry name" value="MoaB/Mog-like domain"/>
    <property type="match status" value="1"/>
</dbReference>
<evidence type="ECO:0000313" key="6">
    <source>
        <dbReference type="EMBL" id="MDT0617715.1"/>
    </source>
</evidence>
<organism evidence="6 7">
    <name type="scientific">Spectribacter acetivorans</name>
    <dbReference type="NCBI Taxonomy" id="3075603"/>
    <lineage>
        <taxon>Bacteria</taxon>
        <taxon>Pseudomonadati</taxon>
        <taxon>Pseudomonadota</taxon>
        <taxon>Gammaproteobacteria</taxon>
        <taxon>Salinisphaerales</taxon>
        <taxon>Salinisphaeraceae</taxon>
        <taxon>Spectribacter</taxon>
    </lineage>
</organism>
<evidence type="ECO:0000256" key="4">
    <source>
        <dbReference type="ARBA" id="ARBA00055087"/>
    </source>
</evidence>
<reference evidence="6 7" key="1">
    <citation type="submission" date="2023-09" db="EMBL/GenBank/DDBJ databases">
        <authorList>
            <person name="Rey-Velasco X."/>
        </authorList>
    </citation>
    <scope>NUCLEOTIDE SEQUENCE [LARGE SCALE GENOMIC DNA]</scope>
    <source>
        <strain evidence="6 7">P385</strain>
    </source>
</reference>
<protein>
    <recommendedName>
        <fullName evidence="2">Molybdenum cofactor biosynthesis protein B</fullName>
    </recommendedName>
</protein>
<dbReference type="PANTHER" id="PTHR43232:SF2">
    <property type="entry name" value="MOLYBDENUM COFACTOR BIOSYNTHESIS PROTEIN B"/>
    <property type="match status" value="1"/>
</dbReference>
<dbReference type="InterPro" id="IPR012245">
    <property type="entry name" value="MoaB"/>
</dbReference>
<accession>A0ABU3B6F9</accession>
<gene>
    <name evidence="6" type="primary">moaC</name>
    <name evidence="6" type="ORF">RM531_04450</name>
</gene>
<dbReference type="Pfam" id="PF01967">
    <property type="entry name" value="MoaC"/>
    <property type="match status" value="1"/>
</dbReference>
<dbReference type="InterPro" id="IPR002820">
    <property type="entry name" value="Mopterin_CF_biosynth-C_dom"/>
</dbReference>
<comment type="pathway">
    <text evidence="1">Cofactor biosynthesis; molybdopterin biosynthesis.</text>
</comment>
<evidence type="ECO:0000256" key="1">
    <source>
        <dbReference type="ARBA" id="ARBA00005046"/>
    </source>
</evidence>
<keyword evidence="6" id="KW-0456">Lyase</keyword>
<dbReference type="SUPFAM" id="SSF53218">
    <property type="entry name" value="Molybdenum cofactor biosynthesis proteins"/>
    <property type="match status" value="1"/>
</dbReference>
<keyword evidence="3" id="KW-0501">Molybdenum cofactor biosynthesis</keyword>
<evidence type="ECO:0000313" key="7">
    <source>
        <dbReference type="Proteomes" id="UP001259982"/>
    </source>
</evidence>
<dbReference type="InterPro" id="IPR036522">
    <property type="entry name" value="MoaC_sf"/>
</dbReference>
<evidence type="ECO:0000256" key="3">
    <source>
        <dbReference type="ARBA" id="ARBA00023150"/>
    </source>
</evidence>
<dbReference type="InterPro" id="IPR023045">
    <property type="entry name" value="MoaC"/>
</dbReference>
<dbReference type="InterPro" id="IPR036425">
    <property type="entry name" value="MoaB/Mog-like_dom_sf"/>
</dbReference>
<comment type="caution">
    <text evidence="6">The sequence shown here is derived from an EMBL/GenBank/DDBJ whole genome shotgun (WGS) entry which is preliminary data.</text>
</comment>
<proteinExistence type="predicted"/>
<keyword evidence="7" id="KW-1185">Reference proteome</keyword>